<dbReference type="EMBL" id="JBBNAG010000002">
    <property type="protein sequence ID" value="KAK9159191.1"/>
    <property type="molecule type" value="Genomic_DNA"/>
</dbReference>
<sequence length="49" mass="5422">MIFNEIKRLNLPSPLTLIHINTFTTSTATTAAAAADRRPPLIAVDCRRE</sequence>
<keyword evidence="2" id="KW-1185">Reference proteome</keyword>
<gene>
    <name evidence="1" type="ORF">Scep_005765</name>
</gene>
<dbReference type="Proteomes" id="UP001419268">
    <property type="component" value="Unassembled WGS sequence"/>
</dbReference>
<comment type="caution">
    <text evidence="1">The sequence shown here is derived from an EMBL/GenBank/DDBJ whole genome shotgun (WGS) entry which is preliminary data.</text>
</comment>
<evidence type="ECO:0000313" key="2">
    <source>
        <dbReference type="Proteomes" id="UP001419268"/>
    </source>
</evidence>
<dbReference type="AlphaFoldDB" id="A0AAP0Q0G4"/>
<reference evidence="1 2" key="1">
    <citation type="submission" date="2024-01" db="EMBL/GenBank/DDBJ databases">
        <title>Genome assemblies of Stephania.</title>
        <authorList>
            <person name="Yang L."/>
        </authorList>
    </citation>
    <scope>NUCLEOTIDE SEQUENCE [LARGE SCALE GENOMIC DNA]</scope>
    <source>
        <strain evidence="1">JXDWG</strain>
        <tissue evidence="1">Leaf</tissue>
    </source>
</reference>
<protein>
    <submittedName>
        <fullName evidence="1">Uncharacterized protein</fullName>
    </submittedName>
</protein>
<name>A0AAP0Q0G4_9MAGN</name>
<proteinExistence type="predicted"/>
<accession>A0AAP0Q0G4</accession>
<evidence type="ECO:0000313" key="1">
    <source>
        <dbReference type="EMBL" id="KAK9159191.1"/>
    </source>
</evidence>
<organism evidence="1 2">
    <name type="scientific">Stephania cephalantha</name>
    <dbReference type="NCBI Taxonomy" id="152367"/>
    <lineage>
        <taxon>Eukaryota</taxon>
        <taxon>Viridiplantae</taxon>
        <taxon>Streptophyta</taxon>
        <taxon>Embryophyta</taxon>
        <taxon>Tracheophyta</taxon>
        <taxon>Spermatophyta</taxon>
        <taxon>Magnoliopsida</taxon>
        <taxon>Ranunculales</taxon>
        <taxon>Menispermaceae</taxon>
        <taxon>Menispermoideae</taxon>
        <taxon>Cissampelideae</taxon>
        <taxon>Stephania</taxon>
    </lineage>
</organism>